<sequence>MHVDPYAHQSKQLCSQNSLTAAQSFAMQFVQNQSTLLQQQMREQATSILQNAGVDFVTVEDLLTNIRQHARVTLSFHPDRILPAGISVVEGLLATGIYKSQFETGVTNGGRTAYPGGDRDRWEEKLFGGAYQSSAVQEKERPKYGALNLMNYADGASPRFGSCYIQLRPHLLQRCTFTFGDSHTGPEHFGTADSFDAILAALLHSVETTKEALGSPNMDVPAVVHQLLTLRANGFQEANHRIGRALDDYIEAQIHGDIDLGTDVEAIFADPSYQGTHIASKLQLLADKYAIELVWHPGFVLSVSDVPADFRGPAMPPFAARLDQRYGASSGVLDAATIGRAAADFSDHPDNWKDWGEPNETWQHLKQIWHVLVRYGRQVS</sequence>
<proteinExistence type="predicted"/>
<protein>
    <submittedName>
        <fullName evidence="1">DUF3626 domain-containing protein</fullName>
    </submittedName>
</protein>
<name>A0A3M8D3L3_9BACL</name>
<gene>
    <name evidence="1" type="ORF">EDM59_20250</name>
</gene>
<dbReference type="InterPro" id="IPR022074">
    <property type="entry name" value="DUF3626"/>
</dbReference>
<dbReference type="AlphaFoldDB" id="A0A3M8D3L3"/>
<comment type="caution">
    <text evidence="1">The sequence shown here is derived from an EMBL/GenBank/DDBJ whole genome shotgun (WGS) entry which is preliminary data.</text>
</comment>
<evidence type="ECO:0000313" key="2">
    <source>
        <dbReference type="Proteomes" id="UP000269573"/>
    </source>
</evidence>
<dbReference type="EMBL" id="RHHU01000012">
    <property type="protein sequence ID" value="RNB82493.1"/>
    <property type="molecule type" value="Genomic_DNA"/>
</dbReference>
<reference evidence="1 2" key="1">
    <citation type="submission" date="2018-10" db="EMBL/GenBank/DDBJ databases">
        <title>Phylogenomics of Brevibacillus.</title>
        <authorList>
            <person name="Dunlap C."/>
        </authorList>
    </citation>
    <scope>NUCLEOTIDE SEQUENCE [LARGE SCALE GENOMIC DNA]</scope>
    <source>
        <strain evidence="1 2">JCM 15774</strain>
    </source>
</reference>
<dbReference type="RefSeq" id="WP_122925281.1">
    <property type="nucleotide sequence ID" value="NZ_RHHU01000012.1"/>
</dbReference>
<keyword evidence="2" id="KW-1185">Reference proteome</keyword>
<dbReference type="Proteomes" id="UP000269573">
    <property type="component" value="Unassembled WGS sequence"/>
</dbReference>
<accession>A0A3M8D3L3</accession>
<evidence type="ECO:0000313" key="1">
    <source>
        <dbReference type="EMBL" id="RNB82493.1"/>
    </source>
</evidence>
<organism evidence="1 2">
    <name type="scientific">Brevibacillus nitrificans</name>
    <dbReference type="NCBI Taxonomy" id="651560"/>
    <lineage>
        <taxon>Bacteria</taxon>
        <taxon>Bacillati</taxon>
        <taxon>Bacillota</taxon>
        <taxon>Bacilli</taxon>
        <taxon>Bacillales</taxon>
        <taxon>Paenibacillaceae</taxon>
        <taxon>Brevibacillus</taxon>
    </lineage>
</organism>
<dbReference type="Pfam" id="PF12294">
    <property type="entry name" value="DUF3626"/>
    <property type="match status" value="1"/>
</dbReference>